<dbReference type="CDD" id="cd01076">
    <property type="entry name" value="NAD_bind_1_Glu_DH"/>
    <property type="match status" value="1"/>
</dbReference>
<dbReference type="InterPro" id="IPR006097">
    <property type="entry name" value="Glu/Leu/Phe/Val/Trp_DH_dimer"/>
</dbReference>
<dbReference type="SUPFAM" id="SSF51735">
    <property type="entry name" value="NAD(P)-binding Rossmann-fold domains"/>
    <property type="match status" value="1"/>
</dbReference>
<evidence type="ECO:0000256" key="5">
    <source>
        <dbReference type="PIRSR" id="PIRSR000185-1"/>
    </source>
</evidence>
<dbReference type="Gene3D" id="3.40.50.10860">
    <property type="entry name" value="Leucine Dehydrogenase, chain A, domain 1"/>
    <property type="match status" value="1"/>
</dbReference>
<comment type="similarity">
    <text evidence="1 4 8">Belongs to the Glu/Leu/Phe/Val dehydrogenases family.</text>
</comment>
<feature type="binding site" evidence="6">
    <location>
        <position position="70"/>
    </location>
    <ligand>
        <name>substrate</name>
    </ligand>
</feature>
<dbReference type="InterPro" id="IPR006096">
    <property type="entry name" value="Glu/Leu/Phe/Val/Trp_DH_C"/>
</dbReference>
<dbReference type="InterPro" id="IPR006095">
    <property type="entry name" value="Glu/Leu/Phe/Val/Trp_DH"/>
</dbReference>
<dbReference type="PANTHER" id="PTHR11606">
    <property type="entry name" value="GLUTAMATE DEHYDROGENASE"/>
    <property type="match status" value="1"/>
</dbReference>
<feature type="binding site" evidence="6">
    <location>
        <position position="222"/>
    </location>
    <ligand>
        <name>NAD(+)</name>
        <dbReference type="ChEBI" id="CHEBI:57540"/>
    </ligand>
</feature>
<feature type="domain" description="Glutamate/phenylalanine/leucine/valine/L-tryptophan dehydrogenase C-terminal" evidence="9">
    <location>
        <begin position="184"/>
        <end position="421"/>
    </location>
</feature>
<feature type="active site" description="Proton donor" evidence="5">
    <location>
        <position position="106"/>
    </location>
</feature>
<feature type="site" description="Important for catalysis" evidence="7">
    <location>
        <position position="146"/>
    </location>
</feature>
<dbReference type="PANTHER" id="PTHR11606:SF13">
    <property type="entry name" value="GLUTAMATE DEHYDROGENASE 1, MITOCHONDRIAL"/>
    <property type="match status" value="1"/>
</dbReference>
<reference evidence="10" key="1">
    <citation type="submission" date="2019-11" db="EMBL/GenBank/DDBJ databases">
        <authorList>
            <person name="Feng L."/>
        </authorList>
    </citation>
    <scope>NUCLEOTIDE SEQUENCE</scope>
    <source>
        <strain evidence="10">AvaginalisLFYP127</strain>
    </source>
</reference>
<dbReference type="GO" id="GO:0006538">
    <property type="term" value="P:L-glutamate catabolic process"/>
    <property type="evidence" value="ECO:0007669"/>
    <property type="project" value="TreeGrafter"/>
</dbReference>
<dbReference type="Pfam" id="PF02812">
    <property type="entry name" value="ELFV_dehydrog_N"/>
    <property type="match status" value="1"/>
</dbReference>
<sequence>MTDTLNPLESAQLQIKKACEKLNLNPAVYEILKQPQRFIEISIPVKMDDGSLKVFKGYRSAHNHALGPSKGGVRFHQNVNVEEVKALSTWMTLKAGLLAIPYGGGKGGICVDPKKLSDRELESLSRGYVRGLYKYLGERIDIPAPDVNTNGKIMSYFIDEYTKLNGDKEDFGTFTGKPLILGGSLGRSEATGYGVVITTKYAAKKIGLDLKNAEIGLQGFGNVGSFTLKYLVEEGAKVKYLSIRDENEECGRSALYSEEGFDYESLQKYRDENKTLVGYPKAKKISDEEFWQTKFDILIPAALENIITEKIAKNLDVKLIAEGANGPTTPEADIILKEKNVEVIPDVLANSGGVLVSYYEWIQNQYGNYWSKEEVQEKQEKDMLKALEGIFEIKENFDTNIREASYMFAIKRIAEAMELRGWY</sequence>
<keyword evidence="6" id="KW-0547">Nucleotide-binding</keyword>
<dbReference type="PRINTS" id="PR00082">
    <property type="entry name" value="GLFDHDRGNASE"/>
</dbReference>
<keyword evidence="6" id="KW-0520">NAD</keyword>
<name>A0A6N2SR50_9FIRM</name>
<evidence type="ECO:0000256" key="2">
    <source>
        <dbReference type="ARBA" id="ARBA00012896"/>
    </source>
</evidence>
<dbReference type="AlphaFoldDB" id="A0A6N2SR50"/>
<dbReference type="InterPro" id="IPR033524">
    <property type="entry name" value="Glu/Leu/Phe/Val_DH_AS"/>
</dbReference>
<dbReference type="InterPro" id="IPR046346">
    <property type="entry name" value="Aminoacid_DH-like_N_sf"/>
</dbReference>
<evidence type="ECO:0000256" key="7">
    <source>
        <dbReference type="PIRSR" id="PIRSR000185-3"/>
    </source>
</evidence>
<dbReference type="RefSeq" id="WP_156328905.1">
    <property type="nucleotide sequence ID" value="NZ_CACRSW010000012.1"/>
</dbReference>
<feature type="binding site" evidence="6">
    <location>
        <position position="357"/>
    </location>
    <ligand>
        <name>substrate</name>
    </ligand>
</feature>
<feature type="binding site" evidence="6">
    <location>
        <position position="94"/>
    </location>
    <ligand>
        <name>substrate</name>
    </ligand>
</feature>
<dbReference type="InterPro" id="IPR033922">
    <property type="entry name" value="NAD_bind_Glu_DH"/>
</dbReference>
<dbReference type="SUPFAM" id="SSF53223">
    <property type="entry name" value="Aminoacid dehydrogenase-like, N-terminal domain"/>
    <property type="match status" value="1"/>
</dbReference>
<gene>
    <name evidence="10" type="ORF">AVLFYP127_00344</name>
</gene>
<evidence type="ECO:0000256" key="4">
    <source>
        <dbReference type="PIRNR" id="PIRNR000185"/>
    </source>
</evidence>
<feature type="binding site" evidence="6">
    <location>
        <position position="191"/>
    </location>
    <ligand>
        <name>NAD(+)</name>
        <dbReference type="ChEBI" id="CHEBI:57540"/>
    </ligand>
</feature>
<evidence type="ECO:0000256" key="1">
    <source>
        <dbReference type="ARBA" id="ARBA00006382"/>
    </source>
</evidence>
<dbReference type="InterPro" id="IPR036291">
    <property type="entry name" value="NAD(P)-bd_dom_sf"/>
</dbReference>
<evidence type="ECO:0000313" key="10">
    <source>
        <dbReference type="EMBL" id="VYS95088.1"/>
    </source>
</evidence>
<dbReference type="SMART" id="SM00839">
    <property type="entry name" value="ELFV_dehydrog"/>
    <property type="match status" value="1"/>
</dbReference>
<dbReference type="PROSITE" id="PS00074">
    <property type="entry name" value="GLFV_DEHYDROGENASE"/>
    <property type="match status" value="1"/>
</dbReference>
<dbReference type="GO" id="GO:0000166">
    <property type="term" value="F:nucleotide binding"/>
    <property type="evidence" value="ECO:0007669"/>
    <property type="project" value="UniProtKB-KW"/>
</dbReference>
<dbReference type="GO" id="GO:0004352">
    <property type="term" value="F:glutamate dehydrogenase (NAD+) activity"/>
    <property type="evidence" value="ECO:0007669"/>
    <property type="project" value="TreeGrafter"/>
</dbReference>
<dbReference type="InterPro" id="IPR014362">
    <property type="entry name" value="Glu_DH"/>
</dbReference>
<dbReference type="PIRSF" id="PIRSF000185">
    <property type="entry name" value="Glu_DH"/>
    <property type="match status" value="1"/>
</dbReference>
<evidence type="ECO:0000256" key="8">
    <source>
        <dbReference type="RuleBase" id="RU004417"/>
    </source>
</evidence>
<accession>A0A6N2SR50</accession>
<dbReference type="Pfam" id="PF00208">
    <property type="entry name" value="ELFV_dehydrog"/>
    <property type="match status" value="1"/>
</dbReference>
<dbReference type="EMBL" id="CACRSW010000012">
    <property type="protein sequence ID" value="VYS95088.1"/>
    <property type="molecule type" value="Genomic_DNA"/>
</dbReference>
<evidence type="ECO:0000256" key="6">
    <source>
        <dbReference type="PIRSR" id="PIRSR000185-2"/>
    </source>
</evidence>
<proteinExistence type="inferred from homology"/>
<evidence type="ECO:0000259" key="9">
    <source>
        <dbReference type="SMART" id="SM00839"/>
    </source>
</evidence>
<dbReference type="Gene3D" id="3.40.50.720">
    <property type="entry name" value="NAD(P)-binding Rossmann-like Domain"/>
    <property type="match status" value="1"/>
</dbReference>
<organism evidence="10">
    <name type="scientific">Anaerococcus vaginalis</name>
    <dbReference type="NCBI Taxonomy" id="33037"/>
    <lineage>
        <taxon>Bacteria</taxon>
        <taxon>Bacillati</taxon>
        <taxon>Bacillota</taxon>
        <taxon>Tissierellia</taxon>
        <taxon>Tissierellales</taxon>
        <taxon>Peptoniphilaceae</taxon>
        <taxon>Anaerococcus</taxon>
    </lineage>
</organism>
<protein>
    <recommendedName>
        <fullName evidence="2 4">Glutamate dehydrogenase</fullName>
    </recommendedName>
</protein>
<evidence type="ECO:0000256" key="3">
    <source>
        <dbReference type="ARBA" id="ARBA00023002"/>
    </source>
</evidence>
<keyword evidence="3 4" id="KW-0560">Oxidoreductase</keyword>